<dbReference type="InterPro" id="IPR000719">
    <property type="entry name" value="Prot_kinase_dom"/>
</dbReference>
<dbReference type="PROSITE" id="PS50011">
    <property type="entry name" value="PROTEIN_KINASE_DOM"/>
    <property type="match status" value="1"/>
</dbReference>
<accession>A0ABN8CVU3</accession>
<dbReference type="EMBL" id="CAKLCB010000220">
    <property type="protein sequence ID" value="CAH0517057.1"/>
    <property type="molecule type" value="Genomic_DNA"/>
</dbReference>
<dbReference type="InterPro" id="IPR011009">
    <property type="entry name" value="Kinase-like_dom_sf"/>
</dbReference>
<dbReference type="SUPFAM" id="SSF56112">
    <property type="entry name" value="Protein kinase-like (PK-like)"/>
    <property type="match status" value="1"/>
</dbReference>
<dbReference type="Pfam" id="PF00069">
    <property type="entry name" value="Pkinase"/>
    <property type="match status" value="1"/>
</dbReference>
<reference evidence="2 3" key="1">
    <citation type="submission" date="2021-11" db="EMBL/GenBank/DDBJ databases">
        <authorList>
            <person name="Islam A."/>
            <person name="Islam S."/>
            <person name="Flora M.S."/>
            <person name="Rahman M."/>
            <person name="Ziaur R.M."/>
            <person name="Epstein J.H."/>
            <person name="Hassan M."/>
            <person name="Klassen M."/>
            <person name="Woodard K."/>
            <person name="Webb A."/>
            <person name="Webby R.J."/>
            <person name="El Zowalaty M.E."/>
        </authorList>
    </citation>
    <scope>NUCLEOTIDE SEQUENCE [LARGE SCALE GENOMIC DNA]</scope>
    <source>
        <strain evidence="2">Pbs1</strain>
    </source>
</reference>
<dbReference type="SMART" id="SM00220">
    <property type="entry name" value="S_TKc"/>
    <property type="match status" value="1"/>
</dbReference>
<evidence type="ECO:0000313" key="3">
    <source>
        <dbReference type="Proteomes" id="UP001158986"/>
    </source>
</evidence>
<feature type="domain" description="Protein kinase" evidence="1">
    <location>
        <begin position="1"/>
        <end position="293"/>
    </location>
</feature>
<organism evidence="2 3">
    <name type="scientific">Peronospora belbahrii</name>
    <dbReference type="NCBI Taxonomy" id="622444"/>
    <lineage>
        <taxon>Eukaryota</taxon>
        <taxon>Sar</taxon>
        <taxon>Stramenopiles</taxon>
        <taxon>Oomycota</taxon>
        <taxon>Peronosporomycetes</taxon>
        <taxon>Peronosporales</taxon>
        <taxon>Peronosporaceae</taxon>
        <taxon>Peronospora</taxon>
    </lineage>
</organism>
<gene>
    <name evidence="2" type="ORF">PBS001_LOCUS3688</name>
</gene>
<dbReference type="Proteomes" id="UP001158986">
    <property type="component" value="Unassembled WGS sequence"/>
</dbReference>
<comment type="caution">
    <text evidence="2">The sequence shown here is derived from an EMBL/GenBank/DDBJ whole genome shotgun (WGS) entry which is preliminary data.</text>
</comment>
<sequence>MGPAIEAPFKLCTRIQASHDRIQRVDLVQCPTSGQHFIDKHTLMTSCTPDGRNASAAALNELDLHLSLRDIENVVRLERYSLHGERLHLLYEHCIRGDLLEVMQQELRLLTAGVSPQSSSILTCTDVGRRGVFTALLQGVQALHNANIAHLDLSPENVFITASGIVKVGDLGHAQRFKHDRPSVQVIQVAKETYAAPEVFAETEVEDARLVDAWSLGIILWTLCTKRALLQRPSADSDKVFARMVECGTAFALKEMDVLSQVSATCVDLLVGLLEVNPKLRLSVAAALQHPWVTQKTNSKFQSRRQPIGNMIMKKGEALMKKHHCPSKKKTRGRTNSAGIALESTRVTLTSRSLAQNLMND</sequence>
<name>A0ABN8CVU3_9STRA</name>
<evidence type="ECO:0000313" key="2">
    <source>
        <dbReference type="EMBL" id="CAH0517057.1"/>
    </source>
</evidence>
<evidence type="ECO:0000259" key="1">
    <source>
        <dbReference type="PROSITE" id="PS50011"/>
    </source>
</evidence>
<dbReference type="PANTHER" id="PTHR24345">
    <property type="entry name" value="SERINE/THREONINE-PROTEIN KINASE PLK"/>
    <property type="match status" value="1"/>
</dbReference>
<proteinExistence type="predicted"/>
<dbReference type="Gene3D" id="1.10.510.10">
    <property type="entry name" value="Transferase(Phosphotransferase) domain 1"/>
    <property type="match status" value="1"/>
</dbReference>
<keyword evidence="3" id="KW-1185">Reference proteome</keyword>
<protein>
    <recommendedName>
        <fullName evidence="1">Protein kinase domain-containing protein</fullName>
    </recommendedName>
</protein>
<dbReference type="CDD" id="cd00180">
    <property type="entry name" value="PKc"/>
    <property type="match status" value="1"/>
</dbReference>